<sequence length="133" mass="14640">MQPARATHLTSWLRLFRPGDVLTLVLCAAFTAFVTLHFWSPDTPRQAIVRVGGQQVASLSLDTPRQFEVRGPLGVTRIEIEPGRARVASDPGPRQYCVKQGWLSRVGAIAICAPNEVSLMLEGRSGQFDSMSY</sequence>
<proteinExistence type="predicted"/>
<keyword evidence="1" id="KW-0472">Membrane</keyword>
<keyword evidence="3" id="KW-1185">Reference proteome</keyword>
<dbReference type="InterPro" id="IPR038690">
    <property type="entry name" value="NusG_2_sf"/>
</dbReference>
<dbReference type="Proteomes" id="UP001500547">
    <property type="component" value="Unassembled WGS sequence"/>
</dbReference>
<dbReference type="Pfam" id="PF07009">
    <property type="entry name" value="NusG_II"/>
    <property type="match status" value="1"/>
</dbReference>
<keyword evidence="1" id="KW-1133">Transmembrane helix</keyword>
<keyword evidence="1" id="KW-0812">Transmembrane</keyword>
<name>A0ABP9QMZ0_9RHOO</name>
<dbReference type="CDD" id="cd09910">
    <property type="entry name" value="NGN-insert_like"/>
    <property type="match status" value="1"/>
</dbReference>
<evidence type="ECO:0008006" key="4">
    <source>
        <dbReference type="Google" id="ProtNLM"/>
    </source>
</evidence>
<comment type="caution">
    <text evidence="2">The sequence shown here is derived from an EMBL/GenBank/DDBJ whole genome shotgun (WGS) entry which is preliminary data.</text>
</comment>
<accession>A0ABP9QMZ0</accession>
<dbReference type="EMBL" id="BAABLD010000008">
    <property type="protein sequence ID" value="GAA5164647.1"/>
    <property type="molecule type" value="Genomic_DNA"/>
</dbReference>
<gene>
    <name evidence="2" type="ORF">GCM10025770_18940</name>
</gene>
<feature type="transmembrane region" description="Helical" evidence="1">
    <location>
        <begin position="21"/>
        <end position="40"/>
    </location>
</feature>
<evidence type="ECO:0000313" key="2">
    <source>
        <dbReference type="EMBL" id="GAA5164647.1"/>
    </source>
</evidence>
<reference evidence="3" key="1">
    <citation type="journal article" date="2019" name="Int. J. Syst. Evol. Microbiol.">
        <title>The Global Catalogue of Microorganisms (GCM) 10K type strain sequencing project: providing services to taxonomists for standard genome sequencing and annotation.</title>
        <authorList>
            <consortium name="The Broad Institute Genomics Platform"/>
            <consortium name="The Broad Institute Genome Sequencing Center for Infectious Disease"/>
            <person name="Wu L."/>
            <person name="Ma J."/>
        </authorList>
    </citation>
    <scope>NUCLEOTIDE SEQUENCE [LARGE SCALE GENOMIC DNA]</scope>
    <source>
        <strain evidence="3">JCM 18715</strain>
    </source>
</reference>
<dbReference type="Gene3D" id="2.60.320.10">
    <property type="entry name" value="N-utilization substance G protein NusG, insert domain"/>
    <property type="match status" value="1"/>
</dbReference>
<evidence type="ECO:0000256" key="1">
    <source>
        <dbReference type="SAM" id="Phobius"/>
    </source>
</evidence>
<dbReference type="RefSeq" id="WP_345532674.1">
    <property type="nucleotide sequence ID" value="NZ_BAABLD010000008.1"/>
</dbReference>
<protein>
    <recommendedName>
        <fullName evidence="4">NusG domain-containing protein</fullName>
    </recommendedName>
</protein>
<evidence type="ECO:0000313" key="3">
    <source>
        <dbReference type="Proteomes" id="UP001500547"/>
    </source>
</evidence>
<organism evidence="2 3">
    <name type="scientific">Viridibacterium curvum</name>
    <dbReference type="NCBI Taxonomy" id="1101404"/>
    <lineage>
        <taxon>Bacteria</taxon>
        <taxon>Pseudomonadati</taxon>
        <taxon>Pseudomonadota</taxon>
        <taxon>Betaproteobacteria</taxon>
        <taxon>Rhodocyclales</taxon>
        <taxon>Rhodocyclaceae</taxon>
        <taxon>Viridibacterium</taxon>
    </lineage>
</organism>